<dbReference type="OMA" id="FRDWWED"/>
<dbReference type="GO" id="GO:0009408">
    <property type="term" value="P:response to heat"/>
    <property type="evidence" value="ECO:0007669"/>
    <property type="project" value="TreeGrafter"/>
</dbReference>
<keyword evidence="2" id="KW-0273">Eye lens protein</keyword>
<dbReference type="Pfam" id="PF00011">
    <property type="entry name" value="HSP20"/>
    <property type="match status" value="1"/>
</dbReference>
<dbReference type="PROSITE" id="PS01031">
    <property type="entry name" value="SHSP"/>
    <property type="match status" value="1"/>
</dbReference>
<feature type="binding site" evidence="8">
    <location>
        <position position="98"/>
    </location>
    <ligand>
        <name>Zn(2+)</name>
        <dbReference type="ChEBI" id="CHEBI:29105"/>
        <label>1</label>
    </ligand>
</feature>
<dbReference type="SUPFAM" id="SSF49764">
    <property type="entry name" value="HSP20-like chaperones"/>
    <property type="match status" value="1"/>
</dbReference>
<dbReference type="InterPro" id="IPR008978">
    <property type="entry name" value="HSP20-like_chaperone"/>
</dbReference>
<evidence type="ECO:0000313" key="14">
    <source>
        <dbReference type="Proteomes" id="UP000472262"/>
    </source>
</evidence>
<evidence type="ECO:0000256" key="10">
    <source>
        <dbReference type="RuleBase" id="RU003616"/>
    </source>
</evidence>
<organism evidence="13 14">
    <name type="scientific">Sinocyclocheilus grahami</name>
    <name type="common">Dianchi golden-line fish</name>
    <name type="synonym">Barbus grahami</name>
    <dbReference type="NCBI Taxonomy" id="75366"/>
    <lineage>
        <taxon>Eukaryota</taxon>
        <taxon>Metazoa</taxon>
        <taxon>Chordata</taxon>
        <taxon>Craniata</taxon>
        <taxon>Vertebrata</taxon>
        <taxon>Euteleostomi</taxon>
        <taxon>Actinopterygii</taxon>
        <taxon>Neopterygii</taxon>
        <taxon>Teleostei</taxon>
        <taxon>Ostariophysi</taxon>
        <taxon>Cypriniformes</taxon>
        <taxon>Cyprinidae</taxon>
        <taxon>Cyprininae</taxon>
        <taxon>Sinocyclocheilus</taxon>
    </lineage>
</organism>
<feature type="region of interest" description="Disordered" evidence="11">
    <location>
        <begin position="127"/>
        <end position="157"/>
    </location>
</feature>
<dbReference type="Pfam" id="PF00525">
    <property type="entry name" value="Crystallin"/>
    <property type="match status" value="1"/>
</dbReference>
<comment type="similarity">
    <text evidence="7 9 10">Belongs to the small heat shock protein (HSP20) family.</text>
</comment>
<evidence type="ECO:0000256" key="4">
    <source>
        <dbReference type="ARBA" id="ARBA00022833"/>
    </source>
</evidence>
<dbReference type="Gene3D" id="2.60.40.790">
    <property type="match status" value="1"/>
</dbReference>
<evidence type="ECO:0000256" key="5">
    <source>
        <dbReference type="ARBA" id="ARBA00022990"/>
    </source>
</evidence>
<name>A0A672LKS4_SINGR</name>
<protein>
    <recommendedName>
        <fullName evidence="1">Alpha-crystallin B chain</fullName>
    </recommendedName>
    <alternativeName>
        <fullName evidence="6">Alpha(B)-crystallin</fullName>
    </alternativeName>
</protein>
<dbReference type="InterPro" id="IPR002068">
    <property type="entry name" value="A-crystallin/Hsp20_dom"/>
</dbReference>
<reference evidence="13" key="2">
    <citation type="submission" date="2025-09" db="UniProtKB">
        <authorList>
            <consortium name="Ensembl"/>
        </authorList>
    </citation>
    <scope>IDENTIFICATION</scope>
</reference>
<evidence type="ECO:0000256" key="1">
    <source>
        <dbReference type="ARBA" id="ARBA00018516"/>
    </source>
</evidence>
<dbReference type="GO" id="GO:0051082">
    <property type="term" value="F:unfolded protein binding"/>
    <property type="evidence" value="ECO:0007669"/>
    <property type="project" value="TreeGrafter"/>
</dbReference>
<dbReference type="InterPro" id="IPR003090">
    <property type="entry name" value="Alpha-crystallin_N"/>
</dbReference>
<evidence type="ECO:0000313" key="13">
    <source>
        <dbReference type="Ensembl" id="ENSSGRP00000024266.1"/>
    </source>
</evidence>
<dbReference type="PANTHER" id="PTHR45640:SF5">
    <property type="entry name" value="ALPHA-CRYSTALLIN B CHAIN"/>
    <property type="match status" value="1"/>
</dbReference>
<dbReference type="GO" id="GO:0043066">
    <property type="term" value="P:negative regulation of apoptotic process"/>
    <property type="evidence" value="ECO:0007669"/>
    <property type="project" value="TreeGrafter"/>
</dbReference>
<keyword evidence="3 8" id="KW-0479">Metal-binding</keyword>
<dbReference type="GO" id="GO:0005737">
    <property type="term" value="C:cytoplasm"/>
    <property type="evidence" value="ECO:0007669"/>
    <property type="project" value="TreeGrafter"/>
</dbReference>
<feature type="domain" description="SHSP" evidence="12">
    <location>
        <begin position="50"/>
        <end position="158"/>
    </location>
</feature>
<accession>A0A672LKS4</accession>
<evidence type="ECO:0000256" key="8">
    <source>
        <dbReference type="PIRSR" id="PIRSR036514-1"/>
    </source>
</evidence>
<dbReference type="InterPro" id="IPR001436">
    <property type="entry name" value="Alpha-crystallin/sHSP_animal"/>
</dbReference>
<dbReference type="InParanoid" id="A0A672LKS4"/>
<evidence type="ECO:0000256" key="7">
    <source>
        <dbReference type="PIRNR" id="PIRNR036514"/>
    </source>
</evidence>
<gene>
    <name evidence="13" type="primary">LOC107574702</name>
</gene>
<evidence type="ECO:0000256" key="9">
    <source>
        <dbReference type="PROSITE-ProRule" id="PRU00285"/>
    </source>
</evidence>
<dbReference type="Proteomes" id="UP000472262">
    <property type="component" value="Unassembled WGS sequence"/>
</dbReference>
<evidence type="ECO:0000256" key="2">
    <source>
        <dbReference type="ARBA" id="ARBA00022613"/>
    </source>
</evidence>
<dbReference type="PIRSF" id="PIRSF036514">
    <property type="entry name" value="Sm_HSP_B1"/>
    <property type="match status" value="1"/>
</dbReference>
<feature type="compositionally biased region" description="Basic and acidic residues" evidence="11">
    <location>
        <begin position="144"/>
        <end position="157"/>
    </location>
</feature>
<dbReference type="GO" id="GO:0042026">
    <property type="term" value="P:protein refolding"/>
    <property type="evidence" value="ECO:0007669"/>
    <property type="project" value="TreeGrafter"/>
</dbReference>
<evidence type="ECO:0000256" key="6">
    <source>
        <dbReference type="ARBA" id="ARBA00030175"/>
    </source>
</evidence>
<keyword evidence="4 8" id="KW-0862">Zinc</keyword>
<dbReference type="InterPro" id="IPR055269">
    <property type="entry name" value="Alpha-crystallin/HSP_16"/>
</dbReference>
<keyword evidence="5" id="KW-0007">Acetylation</keyword>
<proteinExistence type="inferred from homology"/>
<dbReference type="PRINTS" id="PR00299">
    <property type="entry name" value="ACRYSTALLIN"/>
</dbReference>
<evidence type="ECO:0000256" key="11">
    <source>
        <dbReference type="SAM" id="MobiDB-lite"/>
    </source>
</evidence>
<sequence length="181" mass="20997">MDIAIQHPWFRRSFWPSFFPSRIFDQHFGDPISEADMIPSLYYPRPSFFRRPSWVDSGLSEMKMEKDCFSLNMDVKHFKPEELSVKINGDFIEIHAKHEDRQDDHGFVSREFLRKYRVPAGVDPASVTSSMSSDGVLSVTAPRKHTDGPERSIPITRDDKPAVAGQKWAIVLSWIKWQKMP</sequence>
<feature type="binding site" evidence="8">
    <location>
        <position position="105"/>
    </location>
    <ligand>
        <name>Zn(2+)</name>
        <dbReference type="ChEBI" id="CHEBI:29105"/>
        <label>1</label>
    </ligand>
</feature>
<dbReference type="PANTHER" id="PTHR45640">
    <property type="entry name" value="HEAT SHOCK PROTEIN HSP-12.2-RELATED"/>
    <property type="match status" value="1"/>
</dbReference>
<dbReference type="GO" id="GO:0005634">
    <property type="term" value="C:nucleus"/>
    <property type="evidence" value="ECO:0007669"/>
    <property type="project" value="TreeGrafter"/>
</dbReference>
<dbReference type="GO" id="GO:0046872">
    <property type="term" value="F:metal ion binding"/>
    <property type="evidence" value="ECO:0007669"/>
    <property type="project" value="UniProtKB-KW"/>
</dbReference>
<evidence type="ECO:0000256" key="3">
    <source>
        <dbReference type="ARBA" id="ARBA00022723"/>
    </source>
</evidence>
<reference evidence="13" key="1">
    <citation type="submission" date="2025-08" db="UniProtKB">
        <authorList>
            <consortium name="Ensembl"/>
        </authorList>
    </citation>
    <scope>IDENTIFICATION</scope>
</reference>
<dbReference type="GO" id="GO:0005212">
    <property type="term" value="F:structural constituent of eye lens"/>
    <property type="evidence" value="ECO:0007669"/>
    <property type="project" value="UniProtKB-KW"/>
</dbReference>
<dbReference type="AlphaFoldDB" id="A0A672LKS4"/>
<dbReference type="Ensembl" id="ENSSGRT00000026159.1">
    <property type="protein sequence ID" value="ENSSGRP00000024266.1"/>
    <property type="gene ID" value="ENSSGRG00000014255.1"/>
</dbReference>
<keyword evidence="14" id="KW-1185">Reference proteome</keyword>
<evidence type="ECO:0000259" key="12">
    <source>
        <dbReference type="PROSITE" id="PS01031"/>
    </source>
</evidence>